<feature type="transmembrane region" description="Helical" evidence="5">
    <location>
        <begin position="314"/>
        <end position="336"/>
    </location>
</feature>
<dbReference type="InterPro" id="IPR020846">
    <property type="entry name" value="MFS_dom"/>
</dbReference>
<keyword evidence="4 5" id="KW-0472">Membrane</keyword>
<name>A0A2T5FW52_9SPHN</name>
<dbReference type="AlphaFoldDB" id="A0A2T5FW52"/>
<comment type="subcellular location">
    <subcellularLocation>
        <location evidence="1">Membrane</location>
        <topology evidence="1">Multi-pass membrane protein</topology>
    </subcellularLocation>
</comment>
<keyword evidence="2 5" id="KW-0812">Transmembrane</keyword>
<evidence type="ECO:0000313" key="8">
    <source>
        <dbReference type="Proteomes" id="UP000244162"/>
    </source>
</evidence>
<evidence type="ECO:0000313" key="7">
    <source>
        <dbReference type="EMBL" id="PTQ10004.1"/>
    </source>
</evidence>
<dbReference type="InterPro" id="IPR011701">
    <property type="entry name" value="MFS"/>
</dbReference>
<dbReference type="GO" id="GO:0016020">
    <property type="term" value="C:membrane"/>
    <property type="evidence" value="ECO:0007669"/>
    <property type="project" value="UniProtKB-SubCell"/>
</dbReference>
<dbReference type="Gene3D" id="1.20.1250.20">
    <property type="entry name" value="MFS general substrate transporter like domains"/>
    <property type="match status" value="2"/>
</dbReference>
<feature type="transmembrane region" description="Helical" evidence="5">
    <location>
        <begin position="165"/>
        <end position="184"/>
    </location>
</feature>
<comment type="caution">
    <text evidence="7">The sequence shown here is derived from an EMBL/GenBank/DDBJ whole genome shotgun (WGS) entry which is preliminary data.</text>
</comment>
<dbReference type="RefSeq" id="WP_107968355.1">
    <property type="nucleotide sequence ID" value="NZ_NWBU01000010.1"/>
</dbReference>
<evidence type="ECO:0000256" key="1">
    <source>
        <dbReference type="ARBA" id="ARBA00004141"/>
    </source>
</evidence>
<gene>
    <name evidence="7" type="ORF">CLG96_12730</name>
</gene>
<accession>A0A2T5FW52</accession>
<feature type="transmembrane region" description="Helical" evidence="5">
    <location>
        <begin position="217"/>
        <end position="237"/>
    </location>
</feature>
<keyword evidence="8" id="KW-1185">Reference proteome</keyword>
<feature type="transmembrane region" description="Helical" evidence="5">
    <location>
        <begin position="257"/>
        <end position="278"/>
    </location>
</feature>
<evidence type="ECO:0000256" key="5">
    <source>
        <dbReference type="SAM" id="Phobius"/>
    </source>
</evidence>
<dbReference type="EMBL" id="NWBU01000010">
    <property type="protein sequence ID" value="PTQ10004.1"/>
    <property type="molecule type" value="Genomic_DNA"/>
</dbReference>
<keyword evidence="3 5" id="KW-1133">Transmembrane helix</keyword>
<dbReference type="OrthoDB" id="9794076at2"/>
<organism evidence="7 8">
    <name type="scientific">Sphingomonas oleivorans</name>
    <dbReference type="NCBI Taxonomy" id="1735121"/>
    <lineage>
        <taxon>Bacteria</taxon>
        <taxon>Pseudomonadati</taxon>
        <taxon>Pseudomonadota</taxon>
        <taxon>Alphaproteobacteria</taxon>
        <taxon>Sphingomonadales</taxon>
        <taxon>Sphingomonadaceae</taxon>
        <taxon>Sphingomonas</taxon>
    </lineage>
</organism>
<sequence length="418" mass="43806">MTLSPARRWLLFALVLSAGILNLVDRQIIAVLKPTIAADLGWSDDDYGTLAAWFQGAAAFAFLATGWIVDRLGVKWANPLGVVAWSLAAIAHGWARTMGQFILVRALLGGTEAMGTPSGIKTIATIFPPSLRSTGFGLSNAVGSIGAILAPLAIPLVALAYGWRAAFVIAGALGFVWAACWFLVTRGLKFDAPARDSATAADDAPAYGPILKERRTWAIAIAKVLSDATWWLMLFWMPDFFHRQYGLSGTELGPPLAIAYSGAALGSLVVGYAATRAIRAGHGVLRVREGAMLASALLVLPVPLALFIGGYWPAVLLLALALAGHQGFSTTLFALIADVTPRAKVGRVTSFGAFCGNLGGMAIAKIAGLILAAGLGYLPLFLFAAISYLLALGWIRLLLPGRRRARAAANPALAAAAC</sequence>
<dbReference type="InterPro" id="IPR036259">
    <property type="entry name" value="MFS_trans_sf"/>
</dbReference>
<dbReference type="Pfam" id="PF07690">
    <property type="entry name" value="MFS_1"/>
    <property type="match status" value="1"/>
</dbReference>
<dbReference type="PANTHER" id="PTHR11662:SF285">
    <property type="entry name" value="HEXURONATE TRANSPORTER"/>
    <property type="match status" value="1"/>
</dbReference>
<dbReference type="Proteomes" id="UP000244162">
    <property type="component" value="Unassembled WGS sequence"/>
</dbReference>
<protein>
    <submittedName>
        <fullName evidence="7">MFS transporter</fullName>
    </submittedName>
</protein>
<reference evidence="7 8" key="1">
    <citation type="submission" date="2017-09" db="EMBL/GenBank/DDBJ databases">
        <title>Sphingomonas panjinensis sp.nov., isolated from oil-contaminated soil.</title>
        <authorList>
            <person name="Wang L."/>
            <person name="Chen L."/>
        </authorList>
    </citation>
    <scope>NUCLEOTIDE SEQUENCE [LARGE SCALE GENOMIC DNA]</scope>
    <source>
        <strain evidence="7 8">FW-11</strain>
    </source>
</reference>
<dbReference type="InterPro" id="IPR050382">
    <property type="entry name" value="MFS_Na/Anion_cotransporter"/>
</dbReference>
<dbReference type="PANTHER" id="PTHR11662">
    <property type="entry name" value="SOLUTE CARRIER FAMILY 17"/>
    <property type="match status" value="1"/>
</dbReference>
<feature type="transmembrane region" description="Helical" evidence="5">
    <location>
        <begin position="377"/>
        <end position="399"/>
    </location>
</feature>
<dbReference type="SUPFAM" id="SSF103473">
    <property type="entry name" value="MFS general substrate transporter"/>
    <property type="match status" value="1"/>
</dbReference>
<evidence type="ECO:0000256" key="2">
    <source>
        <dbReference type="ARBA" id="ARBA00022692"/>
    </source>
</evidence>
<evidence type="ECO:0000259" key="6">
    <source>
        <dbReference type="PROSITE" id="PS50850"/>
    </source>
</evidence>
<feature type="transmembrane region" description="Helical" evidence="5">
    <location>
        <begin position="348"/>
        <end position="371"/>
    </location>
</feature>
<proteinExistence type="predicted"/>
<feature type="transmembrane region" description="Helical" evidence="5">
    <location>
        <begin position="50"/>
        <end position="69"/>
    </location>
</feature>
<feature type="domain" description="Major facilitator superfamily (MFS) profile" evidence="6">
    <location>
        <begin position="11"/>
        <end position="403"/>
    </location>
</feature>
<evidence type="ECO:0000256" key="3">
    <source>
        <dbReference type="ARBA" id="ARBA00022989"/>
    </source>
</evidence>
<dbReference type="PROSITE" id="PS50850">
    <property type="entry name" value="MFS"/>
    <property type="match status" value="1"/>
</dbReference>
<feature type="transmembrane region" description="Helical" evidence="5">
    <location>
        <begin position="136"/>
        <end position="159"/>
    </location>
</feature>
<evidence type="ECO:0000256" key="4">
    <source>
        <dbReference type="ARBA" id="ARBA00023136"/>
    </source>
</evidence>
<dbReference type="GO" id="GO:0015134">
    <property type="term" value="F:hexuronate transmembrane transporter activity"/>
    <property type="evidence" value="ECO:0007669"/>
    <property type="project" value="TreeGrafter"/>
</dbReference>
<feature type="transmembrane region" description="Helical" evidence="5">
    <location>
        <begin position="290"/>
        <end position="308"/>
    </location>
</feature>